<dbReference type="EMBL" id="KZ852062">
    <property type="protein sequence ID" value="RDH30134.1"/>
    <property type="molecule type" value="Genomic_DNA"/>
</dbReference>
<organism evidence="1 2">
    <name type="scientific">Aspergillus welwitschiae</name>
    <dbReference type="NCBI Taxonomy" id="1341132"/>
    <lineage>
        <taxon>Eukaryota</taxon>
        <taxon>Fungi</taxon>
        <taxon>Dikarya</taxon>
        <taxon>Ascomycota</taxon>
        <taxon>Pezizomycotina</taxon>
        <taxon>Eurotiomycetes</taxon>
        <taxon>Eurotiomycetidae</taxon>
        <taxon>Eurotiales</taxon>
        <taxon>Aspergillaceae</taxon>
        <taxon>Aspergillus</taxon>
        <taxon>Aspergillus subgen. Circumdati</taxon>
    </lineage>
</organism>
<reference evidence="1 2" key="1">
    <citation type="submission" date="2018-07" db="EMBL/GenBank/DDBJ databases">
        <title>The genomes of Aspergillus section Nigri reveals drivers in fungal speciation.</title>
        <authorList>
            <consortium name="DOE Joint Genome Institute"/>
            <person name="Vesth T.C."/>
            <person name="Nybo J."/>
            <person name="Theobald S."/>
            <person name="Brandl J."/>
            <person name="Frisvad J.C."/>
            <person name="Nielsen K.F."/>
            <person name="Lyhne E.K."/>
            <person name="Kogle M.E."/>
            <person name="Kuo A."/>
            <person name="Riley R."/>
            <person name="Clum A."/>
            <person name="Nolan M."/>
            <person name="Lipzen A."/>
            <person name="Salamov A."/>
            <person name="Henrissat B."/>
            <person name="Wiebenga A."/>
            <person name="De vries R.P."/>
            <person name="Grigoriev I.V."/>
            <person name="Mortensen U.H."/>
            <person name="Andersen M.R."/>
            <person name="Baker S.E."/>
        </authorList>
    </citation>
    <scope>NUCLEOTIDE SEQUENCE [LARGE SCALE GENOMIC DNA]</scope>
    <source>
        <strain evidence="1 2">CBS 139.54b</strain>
    </source>
</reference>
<dbReference type="AlphaFoldDB" id="A0A3F3PT91"/>
<dbReference type="GeneID" id="38135666"/>
<evidence type="ECO:0000313" key="1">
    <source>
        <dbReference type="EMBL" id="RDH30134.1"/>
    </source>
</evidence>
<name>A0A3F3PT91_9EURO</name>
<accession>A0A3F3PT91</accession>
<sequence length="92" mass="9963">MPFPGCFLALYESSAVLFTLLSQVPRRKLPSFKSLPFSKILVTQTKVIHGLAPVSIVDTIWIGPVIVCFIAGNSLSMVLRLKVISNPFSGAS</sequence>
<evidence type="ECO:0000313" key="2">
    <source>
        <dbReference type="Proteomes" id="UP000253729"/>
    </source>
</evidence>
<dbReference type="RefSeq" id="XP_026623156.1">
    <property type="nucleotide sequence ID" value="XM_026767310.1"/>
</dbReference>
<proteinExistence type="predicted"/>
<dbReference type="Proteomes" id="UP000253729">
    <property type="component" value="Unassembled WGS sequence"/>
</dbReference>
<keyword evidence="2" id="KW-1185">Reference proteome</keyword>
<gene>
    <name evidence="1" type="ORF">BDQ94DRAFT_149071</name>
</gene>
<protein>
    <submittedName>
        <fullName evidence="1">Uncharacterized protein</fullName>
    </submittedName>
</protein>